<gene>
    <name evidence="2" type="ORF">FKG94_14630</name>
</gene>
<protein>
    <submittedName>
        <fullName evidence="2">DUF427 domain-containing protein</fullName>
    </submittedName>
</protein>
<dbReference type="RefSeq" id="WP_142905089.1">
    <property type="nucleotide sequence ID" value="NZ_ML660095.1"/>
</dbReference>
<sequence length="159" mass="18006">MTKVSKRENVWDYPRPAICEPFKGALTVKHDGLILARTTHAYRTLETSHPPTYYFPPQDVNMDILKENDHQTFCEWKGIASYFDLQINGKVIMRGAWTYQQPSSTFSAIKDHVSFYASKVDACFVNEEQVIAQAGDFYGGWITSNIEGPFKGAPGTSSW</sequence>
<dbReference type="Proteomes" id="UP000319732">
    <property type="component" value="Unassembled WGS sequence"/>
</dbReference>
<keyword evidence="3" id="KW-1185">Reference proteome</keyword>
<dbReference type="OrthoDB" id="4565346at2"/>
<evidence type="ECO:0000259" key="1">
    <source>
        <dbReference type="Pfam" id="PF04248"/>
    </source>
</evidence>
<feature type="domain" description="DUF427" evidence="1">
    <location>
        <begin position="27"/>
        <end position="117"/>
    </location>
</feature>
<dbReference type="Gene3D" id="2.170.150.40">
    <property type="entry name" value="Domain of unknown function (DUF427)"/>
    <property type="match status" value="1"/>
</dbReference>
<dbReference type="PANTHER" id="PTHR43058:SF1">
    <property type="entry name" value="DUF427 DOMAIN-CONTAINING PROTEIN"/>
    <property type="match status" value="1"/>
</dbReference>
<dbReference type="EMBL" id="VHSG01000014">
    <property type="protein sequence ID" value="TQV77607.1"/>
    <property type="molecule type" value="Genomic_DNA"/>
</dbReference>
<dbReference type="PANTHER" id="PTHR43058">
    <property type="entry name" value="SLR0655 PROTEIN"/>
    <property type="match status" value="1"/>
</dbReference>
<dbReference type="InterPro" id="IPR038694">
    <property type="entry name" value="DUF427_sf"/>
</dbReference>
<comment type="caution">
    <text evidence="2">The sequence shown here is derived from an EMBL/GenBank/DDBJ whole genome shotgun (WGS) entry which is preliminary data.</text>
</comment>
<organism evidence="2 3">
    <name type="scientific">Exilibacterium tricleocarpae</name>
    <dbReference type="NCBI Taxonomy" id="2591008"/>
    <lineage>
        <taxon>Bacteria</taxon>
        <taxon>Pseudomonadati</taxon>
        <taxon>Pseudomonadota</taxon>
        <taxon>Gammaproteobacteria</taxon>
        <taxon>Cellvibrionales</taxon>
        <taxon>Cellvibrionaceae</taxon>
        <taxon>Exilibacterium</taxon>
    </lineage>
</organism>
<proteinExistence type="predicted"/>
<reference evidence="2 3" key="1">
    <citation type="submission" date="2019-06" db="EMBL/GenBank/DDBJ databases">
        <title>Whole genome sequence for Cellvibrionaceae sp. R142.</title>
        <authorList>
            <person name="Wang G."/>
        </authorList>
    </citation>
    <scope>NUCLEOTIDE SEQUENCE [LARGE SCALE GENOMIC DNA]</scope>
    <source>
        <strain evidence="2 3">R142</strain>
    </source>
</reference>
<evidence type="ECO:0000313" key="2">
    <source>
        <dbReference type="EMBL" id="TQV77607.1"/>
    </source>
</evidence>
<evidence type="ECO:0000313" key="3">
    <source>
        <dbReference type="Proteomes" id="UP000319732"/>
    </source>
</evidence>
<accession>A0A545TK73</accession>
<dbReference type="AlphaFoldDB" id="A0A545TK73"/>
<name>A0A545TK73_9GAMM</name>
<dbReference type="InterPro" id="IPR007361">
    <property type="entry name" value="DUF427"/>
</dbReference>
<dbReference type="Pfam" id="PF04248">
    <property type="entry name" value="NTP_transf_9"/>
    <property type="match status" value="1"/>
</dbReference>